<gene>
    <name evidence="7" type="ORF">FC093_00505</name>
</gene>
<dbReference type="FunFam" id="3.40.50.720:FF:000203">
    <property type="entry name" value="D-3-phosphoglycerate dehydrogenase (SerA)"/>
    <property type="match status" value="1"/>
</dbReference>
<sequence length="315" mass="34151">MNIVVIDGYTLNPGDLSWKGIEQYGKLTVYERTPVADVVARCTHADIVLTNKVPFDKNAIDHLPRLKLISVTATGYNIIDVAAASEKGIMVCNVPAYGTASVAQHTFALILELTNHTGTHAHSVAQGEWETCKDFAYTKTPLMELAGKTLGIVGFGNIGRQVAHIASAFGMQVIYNSASRKDTAIAQYADLKTLFAESDIVSLHCPLRPDNYHFVNQSLLQLMKPSAFLINTARGQLINEQDLANSLNNGIIAGAGLDVLSAEPPPSSNPLLKAKSCTITPHIAWITKEARERIMDTTIKNIAAFLKGKVVNRVN</sequence>
<dbReference type="InterPro" id="IPR036291">
    <property type="entry name" value="NAD(P)-bd_dom_sf"/>
</dbReference>
<dbReference type="Pfam" id="PF00389">
    <property type="entry name" value="2-Hacid_dh"/>
    <property type="match status" value="1"/>
</dbReference>
<dbReference type="InterPro" id="IPR020548">
    <property type="entry name" value="Fructose_bisphosphatase_AS"/>
</dbReference>
<comment type="caution">
    <text evidence="7">The sequence shown here is derived from an EMBL/GenBank/DDBJ whole genome shotgun (WGS) entry which is preliminary data.</text>
</comment>
<dbReference type="Proteomes" id="UP000305848">
    <property type="component" value="Unassembled WGS sequence"/>
</dbReference>
<evidence type="ECO:0000256" key="3">
    <source>
        <dbReference type="ARBA" id="ARBA00023027"/>
    </source>
</evidence>
<protein>
    <submittedName>
        <fullName evidence="7">D-2-hydroxyacid dehydrogenase</fullName>
    </submittedName>
</protein>
<dbReference type="GO" id="GO:0005975">
    <property type="term" value="P:carbohydrate metabolic process"/>
    <property type="evidence" value="ECO:0007669"/>
    <property type="project" value="InterPro"/>
</dbReference>
<dbReference type="CDD" id="cd12162">
    <property type="entry name" value="2-Hacid_dh_4"/>
    <property type="match status" value="1"/>
</dbReference>
<feature type="domain" description="D-isomer specific 2-hydroxyacid dehydrogenase catalytic" evidence="5">
    <location>
        <begin position="22"/>
        <end position="314"/>
    </location>
</feature>
<dbReference type="PANTHER" id="PTHR43761">
    <property type="entry name" value="D-ISOMER SPECIFIC 2-HYDROXYACID DEHYDROGENASE FAMILY PROTEIN (AFU_ORTHOLOGUE AFUA_1G13630)"/>
    <property type="match status" value="1"/>
</dbReference>
<dbReference type="PANTHER" id="PTHR43761:SF1">
    <property type="entry name" value="D-ISOMER SPECIFIC 2-HYDROXYACID DEHYDROGENASE CATALYTIC DOMAIN-CONTAINING PROTEIN-RELATED"/>
    <property type="match status" value="1"/>
</dbReference>
<dbReference type="InterPro" id="IPR006140">
    <property type="entry name" value="D-isomer_DH_NAD-bd"/>
</dbReference>
<keyword evidence="8" id="KW-1185">Reference proteome</keyword>
<dbReference type="InterPro" id="IPR050418">
    <property type="entry name" value="D-iso_2-hydroxyacid_DH_PdxB"/>
</dbReference>
<evidence type="ECO:0000313" key="8">
    <source>
        <dbReference type="Proteomes" id="UP000305848"/>
    </source>
</evidence>
<feature type="domain" description="D-isomer specific 2-hydroxyacid dehydrogenase NAD-binding" evidence="6">
    <location>
        <begin position="107"/>
        <end position="284"/>
    </location>
</feature>
<evidence type="ECO:0000259" key="5">
    <source>
        <dbReference type="Pfam" id="PF00389"/>
    </source>
</evidence>
<evidence type="ECO:0000313" key="7">
    <source>
        <dbReference type="EMBL" id="TKK71541.1"/>
    </source>
</evidence>
<keyword evidence="3" id="KW-0520">NAD</keyword>
<name>A0A4U3L8C9_9BACT</name>
<dbReference type="PROSITE" id="PS00124">
    <property type="entry name" value="FBPASE"/>
    <property type="match status" value="1"/>
</dbReference>
<dbReference type="OrthoDB" id="1522997at2"/>
<dbReference type="GO" id="GO:0042578">
    <property type="term" value="F:phosphoric ester hydrolase activity"/>
    <property type="evidence" value="ECO:0007669"/>
    <property type="project" value="InterPro"/>
</dbReference>
<evidence type="ECO:0000256" key="1">
    <source>
        <dbReference type="ARBA" id="ARBA00005854"/>
    </source>
</evidence>
<dbReference type="SUPFAM" id="SSF51735">
    <property type="entry name" value="NAD(P)-binding Rossmann-fold domains"/>
    <property type="match status" value="1"/>
</dbReference>
<dbReference type="InterPro" id="IPR029753">
    <property type="entry name" value="D-isomer_DH_CS"/>
</dbReference>
<dbReference type="GO" id="GO:0016616">
    <property type="term" value="F:oxidoreductase activity, acting on the CH-OH group of donors, NAD or NADP as acceptor"/>
    <property type="evidence" value="ECO:0007669"/>
    <property type="project" value="InterPro"/>
</dbReference>
<evidence type="ECO:0000259" key="6">
    <source>
        <dbReference type="Pfam" id="PF02826"/>
    </source>
</evidence>
<dbReference type="PROSITE" id="PS00670">
    <property type="entry name" value="D_2_HYDROXYACID_DH_2"/>
    <property type="match status" value="1"/>
</dbReference>
<keyword evidence="2 4" id="KW-0560">Oxidoreductase</keyword>
<evidence type="ECO:0000256" key="4">
    <source>
        <dbReference type="RuleBase" id="RU003719"/>
    </source>
</evidence>
<dbReference type="InterPro" id="IPR006139">
    <property type="entry name" value="D-isomer_2_OHA_DH_cat_dom"/>
</dbReference>
<dbReference type="PROSITE" id="PS00671">
    <property type="entry name" value="D_2_HYDROXYACID_DH_3"/>
    <property type="match status" value="1"/>
</dbReference>
<dbReference type="GO" id="GO:0051287">
    <property type="term" value="F:NAD binding"/>
    <property type="evidence" value="ECO:0007669"/>
    <property type="project" value="InterPro"/>
</dbReference>
<dbReference type="RefSeq" id="WP_137259781.1">
    <property type="nucleotide sequence ID" value="NZ_SZQL01000001.1"/>
</dbReference>
<dbReference type="Pfam" id="PF02826">
    <property type="entry name" value="2-Hacid_dh_C"/>
    <property type="match status" value="1"/>
</dbReference>
<dbReference type="Gene3D" id="3.40.50.720">
    <property type="entry name" value="NAD(P)-binding Rossmann-like Domain"/>
    <property type="match status" value="2"/>
</dbReference>
<dbReference type="EMBL" id="SZQL01000001">
    <property type="protein sequence ID" value="TKK71541.1"/>
    <property type="molecule type" value="Genomic_DNA"/>
</dbReference>
<organism evidence="7 8">
    <name type="scientific">Ilyomonas limi</name>
    <dbReference type="NCBI Taxonomy" id="2575867"/>
    <lineage>
        <taxon>Bacteria</taxon>
        <taxon>Pseudomonadati</taxon>
        <taxon>Bacteroidota</taxon>
        <taxon>Chitinophagia</taxon>
        <taxon>Chitinophagales</taxon>
        <taxon>Chitinophagaceae</taxon>
        <taxon>Ilyomonas</taxon>
    </lineage>
</organism>
<accession>A0A4U3L8C9</accession>
<comment type="similarity">
    <text evidence="1 4">Belongs to the D-isomer specific 2-hydroxyacid dehydrogenase family.</text>
</comment>
<evidence type="ECO:0000256" key="2">
    <source>
        <dbReference type="ARBA" id="ARBA00023002"/>
    </source>
</evidence>
<dbReference type="SUPFAM" id="SSF52283">
    <property type="entry name" value="Formate/glycerate dehydrogenase catalytic domain-like"/>
    <property type="match status" value="1"/>
</dbReference>
<reference evidence="7 8" key="1">
    <citation type="submission" date="2019-05" db="EMBL/GenBank/DDBJ databases">
        <title>Panacibacter sp. strain 17mud1-8 Genome sequencing and assembly.</title>
        <authorList>
            <person name="Chhetri G."/>
        </authorList>
    </citation>
    <scope>NUCLEOTIDE SEQUENCE [LARGE SCALE GENOMIC DNA]</scope>
    <source>
        <strain evidence="7 8">17mud1-8</strain>
    </source>
</reference>
<proteinExistence type="inferred from homology"/>
<dbReference type="AlphaFoldDB" id="A0A4U3L8C9"/>